<dbReference type="Proteomes" id="UP001161017">
    <property type="component" value="Unassembled WGS sequence"/>
</dbReference>
<dbReference type="Gene3D" id="3.80.10.10">
    <property type="entry name" value="Ribonuclease Inhibitor"/>
    <property type="match status" value="1"/>
</dbReference>
<dbReference type="EMBL" id="JAPUFD010000002">
    <property type="protein sequence ID" value="MDI1486078.1"/>
    <property type="molecule type" value="Genomic_DNA"/>
</dbReference>
<evidence type="ECO:0000313" key="3">
    <source>
        <dbReference type="Proteomes" id="UP001161017"/>
    </source>
</evidence>
<gene>
    <name evidence="2" type="ORF">OHK93_004268</name>
</gene>
<dbReference type="AlphaFoldDB" id="A0AA43TRY2"/>
<evidence type="ECO:0008006" key="4">
    <source>
        <dbReference type="Google" id="ProtNLM"/>
    </source>
</evidence>
<comment type="caution">
    <text evidence="2">The sequence shown here is derived from an EMBL/GenBank/DDBJ whole genome shotgun (WGS) entry which is preliminary data.</text>
</comment>
<proteinExistence type="predicted"/>
<dbReference type="InterPro" id="IPR032675">
    <property type="entry name" value="LRR_dom_sf"/>
</dbReference>
<accession>A0AA43TRY2</accession>
<protein>
    <recommendedName>
        <fullName evidence="4">F-box domain-containing protein</fullName>
    </recommendedName>
</protein>
<organism evidence="2 3">
    <name type="scientific">Ramalina farinacea</name>
    <dbReference type="NCBI Taxonomy" id="258253"/>
    <lineage>
        <taxon>Eukaryota</taxon>
        <taxon>Fungi</taxon>
        <taxon>Dikarya</taxon>
        <taxon>Ascomycota</taxon>
        <taxon>Pezizomycotina</taxon>
        <taxon>Lecanoromycetes</taxon>
        <taxon>OSLEUM clade</taxon>
        <taxon>Lecanoromycetidae</taxon>
        <taxon>Lecanorales</taxon>
        <taxon>Lecanorineae</taxon>
        <taxon>Ramalinaceae</taxon>
        <taxon>Ramalina</taxon>
    </lineage>
</organism>
<keyword evidence="3" id="KW-1185">Reference proteome</keyword>
<evidence type="ECO:0000256" key="1">
    <source>
        <dbReference type="SAM" id="MobiDB-lite"/>
    </source>
</evidence>
<evidence type="ECO:0000313" key="2">
    <source>
        <dbReference type="EMBL" id="MDI1486078.1"/>
    </source>
</evidence>
<reference evidence="2" key="1">
    <citation type="journal article" date="2023" name="Genome Biol. Evol.">
        <title>First Whole Genome Sequence and Flow Cytometry Genome Size Data for the Lichen-Forming Fungus Ramalina farinacea (Ascomycota).</title>
        <authorList>
            <person name="Llewellyn T."/>
            <person name="Mian S."/>
            <person name="Hill R."/>
            <person name="Leitch I.J."/>
            <person name="Gaya E."/>
        </authorList>
    </citation>
    <scope>NUCLEOTIDE SEQUENCE</scope>
    <source>
        <strain evidence="2">LIQ254RAFAR</strain>
    </source>
</reference>
<sequence length="480" mass="55119">MPRNQGVSNAKKISRGSTGEAASTARPRVNLLTLPLEIRDEIFSFLTCEPSCVLLSLLSTNRQLEKEVKPFLYRRSLAFEGQCELFHWLALVDHRYLKYVSDVRFKLFDIDPEKIAGALGTRLREARAKRANGDLVSNNDEIDNPYYEACFLELRRLHKAFGLLHGVRTLTIATCNRSDPHPPAQMLDAFSKMLGQCFPNLTRLVSEESRFDIDFVANKPRLELLRFSANSESREDDINAIFRRLPRLRLEICRISPPRGALDEWPCISEILFCLPPLRGLVLFERLDTETPSLLEEVFQHSIEAMKRHLKSLQTLSVVADRPMADQPATTMQRHLYRFMEASNLRHVEVIGFYVSAYRHLPGTVETFTLRLDRDWYESASFAEYMSELMGHVKFRHITANRDAQIPRLSRLKKIEVWVSDDEDLASESDEVDSDDDDDDEGEVTLIQSVRTRLARIGIYFKLVVNPAANQKVTGSEERL</sequence>
<feature type="region of interest" description="Disordered" evidence="1">
    <location>
        <begin position="1"/>
        <end position="21"/>
    </location>
</feature>
<name>A0AA43TRY2_9LECA</name>